<dbReference type="Gene3D" id="1.10.287.110">
    <property type="entry name" value="DnaJ domain"/>
    <property type="match status" value="1"/>
</dbReference>
<dbReference type="InterPro" id="IPR036869">
    <property type="entry name" value="J_dom_sf"/>
</dbReference>
<dbReference type="InterPro" id="IPR054076">
    <property type="entry name" value="ZUO1-like_ZHD"/>
</dbReference>
<dbReference type="STRING" id="402676.B6K8B4"/>
<dbReference type="VEuPathDB" id="FungiDB:SJAG_04991"/>
<evidence type="ECO:0000256" key="1">
    <source>
        <dbReference type="ARBA" id="ARBA00022723"/>
    </source>
</evidence>
<keyword evidence="2 4" id="KW-0863">Zinc-finger</keyword>
<dbReference type="PANTHER" id="PTHR44029">
    <property type="entry name" value="DNAJ HOMOLOG SUBFAMILY C MEMBER 21"/>
    <property type="match status" value="1"/>
</dbReference>
<dbReference type="InterPro" id="IPR036236">
    <property type="entry name" value="Znf_C2H2_sf"/>
</dbReference>
<dbReference type="PRINTS" id="PR00625">
    <property type="entry name" value="JDOMAIN"/>
</dbReference>
<dbReference type="GeneID" id="7047474"/>
<dbReference type="GO" id="GO:0044804">
    <property type="term" value="P:nucleophagy"/>
    <property type="evidence" value="ECO:0007669"/>
    <property type="project" value="EnsemblFungi"/>
</dbReference>
<evidence type="ECO:0000256" key="3">
    <source>
        <dbReference type="ARBA" id="ARBA00022833"/>
    </source>
</evidence>
<evidence type="ECO:0000259" key="5">
    <source>
        <dbReference type="PROSITE" id="PS50076"/>
    </source>
</evidence>
<evidence type="ECO:0000259" key="6">
    <source>
        <dbReference type="PROSITE" id="PS50157"/>
    </source>
</evidence>
<keyword evidence="9" id="KW-1185">Reference proteome</keyword>
<dbReference type="JaponicusDB" id="SJAG_04991">
    <property type="gene designation" value="epr1"/>
</dbReference>
<dbReference type="InterPro" id="IPR003604">
    <property type="entry name" value="Matrin/U1-like-C_Znf_C2H2"/>
</dbReference>
<evidence type="ECO:0000256" key="4">
    <source>
        <dbReference type="PROSITE-ProRule" id="PRU00042"/>
    </source>
</evidence>
<dbReference type="SMART" id="SM00271">
    <property type="entry name" value="DnaJ"/>
    <property type="match status" value="1"/>
</dbReference>
<dbReference type="PROSITE" id="PS50157">
    <property type="entry name" value="ZINC_FINGER_C2H2_2"/>
    <property type="match status" value="1"/>
</dbReference>
<dbReference type="PANTHER" id="PTHR44029:SF1">
    <property type="entry name" value="DNAJ HOMOLOG SUBFAMILY C MEMBER 21"/>
    <property type="match status" value="1"/>
</dbReference>
<accession>B6K8B4</accession>
<sequence>MDISECFNVLRVPEDATIEEVKRSYRKLALRYHPDRNPGNDECHAIFSRISTAYDILTSDTERKWYERTAIRQQYKVHEDDLRRELAVLDSLQWKNSETYKILSGWCSFIELLKKDEDVAAASADPATVSNSRKTLPLYDPNLFLPWSRVKQFYQQWQRFNTIKTFDWERLYKEEDERENAVKKIMRRENLRIIQNAKASYNDLVRQLIRRMGELDPRKQNVVVLSEQERYDQLQASSRLQSIRDRRLNQQTLASVSLPEWTQVRCAAPYSDEDEESLSENDSVAAAQNETFFCTHCRKTFKTQQQLLSHERSKKHIKVVKQEQKLLRKQKRKAEKTVLQQTRAEEFADVESSDELTEFYSATDTFSGAEDEYTG</sequence>
<dbReference type="GO" id="GO:0008270">
    <property type="term" value="F:zinc ion binding"/>
    <property type="evidence" value="ECO:0007669"/>
    <property type="project" value="UniProtKB-KW"/>
</dbReference>
<keyword evidence="3" id="KW-0862">Zinc</keyword>
<dbReference type="CDD" id="cd06257">
    <property type="entry name" value="DnaJ"/>
    <property type="match status" value="1"/>
</dbReference>
<name>B6K8B4_SCHJY</name>
<dbReference type="GO" id="GO:0061709">
    <property type="term" value="P:reticulophagy"/>
    <property type="evidence" value="ECO:0007669"/>
    <property type="project" value="EnsemblFungi"/>
</dbReference>
<reference evidence="7 9" key="1">
    <citation type="journal article" date="2011" name="Science">
        <title>Comparative functional genomics of the fission yeasts.</title>
        <authorList>
            <person name="Rhind N."/>
            <person name="Chen Z."/>
            <person name="Yassour M."/>
            <person name="Thompson D.A."/>
            <person name="Haas B.J."/>
            <person name="Habib N."/>
            <person name="Wapinski I."/>
            <person name="Roy S."/>
            <person name="Lin M.F."/>
            <person name="Heiman D.I."/>
            <person name="Young S.K."/>
            <person name="Furuya K."/>
            <person name="Guo Y."/>
            <person name="Pidoux A."/>
            <person name="Chen H.M."/>
            <person name="Robbertse B."/>
            <person name="Goldberg J.M."/>
            <person name="Aoki K."/>
            <person name="Bayne E.H."/>
            <person name="Berlin A.M."/>
            <person name="Desjardins C.A."/>
            <person name="Dobbs E."/>
            <person name="Dukaj L."/>
            <person name="Fan L."/>
            <person name="FitzGerald M.G."/>
            <person name="French C."/>
            <person name="Gujja S."/>
            <person name="Hansen K."/>
            <person name="Keifenheim D."/>
            <person name="Levin J.Z."/>
            <person name="Mosher R.A."/>
            <person name="Mueller C.A."/>
            <person name="Pfiffner J."/>
            <person name="Priest M."/>
            <person name="Russ C."/>
            <person name="Smialowska A."/>
            <person name="Swoboda P."/>
            <person name="Sykes S.M."/>
            <person name="Vaughn M."/>
            <person name="Vengrova S."/>
            <person name="Yoder R."/>
            <person name="Zeng Q."/>
            <person name="Allshire R."/>
            <person name="Baulcombe D."/>
            <person name="Birren B.W."/>
            <person name="Brown W."/>
            <person name="Ekwall K."/>
            <person name="Kellis M."/>
            <person name="Leatherwood J."/>
            <person name="Levin H."/>
            <person name="Margalit H."/>
            <person name="Martienssen R."/>
            <person name="Nieduszynski C.A."/>
            <person name="Spatafora J.W."/>
            <person name="Friedman N."/>
            <person name="Dalgaard J.Z."/>
            <person name="Baumann P."/>
            <person name="Niki H."/>
            <person name="Regev A."/>
            <person name="Nusbaum C."/>
        </authorList>
    </citation>
    <scope>NUCLEOTIDE SEQUENCE [LARGE SCALE GENOMIC DNA]</scope>
    <source>
        <strain evidence="9">yFS275 / FY16936</strain>
    </source>
</reference>
<dbReference type="SMART" id="SM00451">
    <property type="entry name" value="ZnF_U1"/>
    <property type="match status" value="1"/>
</dbReference>
<dbReference type="InterPro" id="IPR051964">
    <property type="entry name" value="Chaperone_stress_response"/>
</dbReference>
<feature type="domain" description="J" evidence="5">
    <location>
        <begin position="5"/>
        <end position="70"/>
    </location>
</feature>
<dbReference type="Gene3D" id="3.30.160.60">
    <property type="entry name" value="Classic Zinc Finger"/>
    <property type="match status" value="1"/>
</dbReference>
<dbReference type="InterPro" id="IPR001623">
    <property type="entry name" value="DnaJ_domain"/>
</dbReference>
<dbReference type="AlphaFoldDB" id="B6K8B4"/>
<evidence type="ECO:0000313" key="9">
    <source>
        <dbReference type="Proteomes" id="UP000001744"/>
    </source>
</evidence>
<dbReference type="OrthoDB" id="5894at2759"/>
<dbReference type="HOGENOM" id="CLU_062676_0_0_1"/>
<dbReference type="Proteomes" id="UP000001744">
    <property type="component" value="Unassembled WGS sequence"/>
</dbReference>
<dbReference type="SUPFAM" id="SSF46565">
    <property type="entry name" value="Chaperone J-domain"/>
    <property type="match status" value="1"/>
</dbReference>
<dbReference type="GO" id="GO:0005737">
    <property type="term" value="C:cytoplasm"/>
    <property type="evidence" value="ECO:0000318"/>
    <property type="project" value="GO_Central"/>
</dbReference>
<dbReference type="GO" id="GO:0140506">
    <property type="term" value="F:endoplasmic reticulum-autophagosome adaptor activity"/>
    <property type="evidence" value="ECO:0007669"/>
    <property type="project" value="EnsemblFungi"/>
</dbReference>
<dbReference type="Pfam" id="PF00226">
    <property type="entry name" value="DnaJ"/>
    <property type="match status" value="1"/>
</dbReference>
<evidence type="ECO:0000313" key="8">
    <source>
        <dbReference type="JaponicusDB" id="SJAG_04991"/>
    </source>
</evidence>
<dbReference type="InterPro" id="IPR013087">
    <property type="entry name" value="Znf_C2H2_type"/>
</dbReference>
<dbReference type="EMBL" id="KE651167">
    <property type="protein sequence ID" value="EEB09768.1"/>
    <property type="molecule type" value="Genomic_DNA"/>
</dbReference>
<gene>
    <name evidence="8" type="primary">epr1</name>
    <name evidence="7" type="ORF">SJAG_04991</name>
</gene>
<dbReference type="Pfam" id="PF12171">
    <property type="entry name" value="zf-C2H2_jaz"/>
    <property type="match status" value="1"/>
</dbReference>
<proteinExistence type="predicted"/>
<dbReference type="OMA" id="KWHEKDY"/>
<protein>
    <submittedName>
        <fullName evidence="7">Co-chaperone for ATPase activity</fullName>
    </submittedName>
</protein>
<dbReference type="Pfam" id="PF21884">
    <property type="entry name" value="ZUO1-like_ZHD"/>
    <property type="match status" value="1"/>
</dbReference>
<dbReference type="eggNOG" id="KOG0717">
    <property type="taxonomic scope" value="Eukaryota"/>
</dbReference>
<evidence type="ECO:0000313" key="7">
    <source>
        <dbReference type="EMBL" id="EEB09768.1"/>
    </source>
</evidence>
<organism evidence="7 9">
    <name type="scientific">Schizosaccharomyces japonicus (strain yFS275 / FY16936)</name>
    <name type="common">Fission yeast</name>
    <dbReference type="NCBI Taxonomy" id="402676"/>
    <lineage>
        <taxon>Eukaryota</taxon>
        <taxon>Fungi</taxon>
        <taxon>Dikarya</taxon>
        <taxon>Ascomycota</taxon>
        <taxon>Taphrinomycotina</taxon>
        <taxon>Schizosaccharomycetes</taxon>
        <taxon>Schizosaccharomycetales</taxon>
        <taxon>Schizosaccharomycetaceae</taxon>
        <taxon>Schizosaccharomyces</taxon>
    </lineage>
</organism>
<keyword evidence="1" id="KW-0479">Metal-binding</keyword>
<dbReference type="SUPFAM" id="SSF57667">
    <property type="entry name" value="beta-beta-alpha zinc fingers"/>
    <property type="match status" value="1"/>
</dbReference>
<evidence type="ECO:0000256" key="2">
    <source>
        <dbReference type="ARBA" id="ARBA00022771"/>
    </source>
</evidence>
<dbReference type="PROSITE" id="PS50076">
    <property type="entry name" value="DNAJ_2"/>
    <property type="match status" value="1"/>
</dbReference>
<dbReference type="RefSeq" id="XP_002176061.1">
    <property type="nucleotide sequence ID" value="XM_002176025.2"/>
</dbReference>
<feature type="domain" description="C2H2-type" evidence="6">
    <location>
        <begin position="292"/>
        <end position="316"/>
    </location>
</feature>
<dbReference type="GO" id="GO:0003676">
    <property type="term" value="F:nucleic acid binding"/>
    <property type="evidence" value="ECO:0007669"/>
    <property type="project" value="InterPro"/>
</dbReference>
<dbReference type="PROSITE" id="PS00028">
    <property type="entry name" value="ZINC_FINGER_C2H2_1"/>
    <property type="match status" value="1"/>
</dbReference>
<dbReference type="InterPro" id="IPR022755">
    <property type="entry name" value="Znf_C2H2_jaz"/>
</dbReference>